<dbReference type="RefSeq" id="WP_052420247.1">
    <property type="nucleotide sequence ID" value="NZ_JMCB01000010.1"/>
</dbReference>
<keyword evidence="1" id="KW-0732">Signal</keyword>
<dbReference type="CDD" id="cd12797">
    <property type="entry name" value="M23_peptidase"/>
    <property type="match status" value="1"/>
</dbReference>
<dbReference type="STRING" id="394096.DB31_1024"/>
<evidence type="ECO:0000259" key="2">
    <source>
        <dbReference type="Pfam" id="PF01551"/>
    </source>
</evidence>
<evidence type="ECO:0000313" key="4">
    <source>
        <dbReference type="Proteomes" id="UP000028725"/>
    </source>
</evidence>
<dbReference type="GO" id="GO:0004222">
    <property type="term" value="F:metalloendopeptidase activity"/>
    <property type="evidence" value="ECO:0007669"/>
    <property type="project" value="TreeGrafter"/>
</dbReference>
<proteinExistence type="predicted"/>
<sequence length="445" mass="46087">MKSAVLGRFTATRAVIGIIAATLFGASPAQADYAAMIQAASGNVTYLVGGCPSDPRPTHTGIDIAGPAGAPIVAAYDGVVTTRVVNFGTSGYGNHVIITHASGYTTLYAHMQQAPAVALNQTVTKGQTIGVVGNTGNSFGAHLHFELKRNGANIANQGYSCGQTVTRGYAIPMDFPGLQSNTRRTIHETAVHGSSWQKMSTGQQISSTVFTTVNMGTGWGDILSSSEGYLWHAFVNGGRWINLNSGLALNATSMSAVNVGQASPQLLAVEDGKLMHIWGGSNGWQKGWTGIQTTGKVSAVLMADNSIQAMINQGGTLYQVWTGGGAWHIASTGQPVGDAFEAVYMGGSAPQVMTVLNGQLHQTWASSTQWVTMSTGVAIAPGATLTAVNMGGGWPQVFTAEAGNLYQTAVMNGSWTRMATGTPASGPIDAVVLGGGQQPRVYTAD</sequence>
<dbReference type="Pfam" id="PF01551">
    <property type="entry name" value="Peptidase_M23"/>
    <property type="match status" value="1"/>
</dbReference>
<name>A0A085WFT8_9BACT</name>
<feature type="domain" description="M23ase beta-sheet core" evidence="2">
    <location>
        <begin position="58"/>
        <end position="154"/>
    </location>
</feature>
<dbReference type="PANTHER" id="PTHR21666">
    <property type="entry name" value="PEPTIDASE-RELATED"/>
    <property type="match status" value="1"/>
</dbReference>
<accession>A0A085WFT8</accession>
<comment type="caution">
    <text evidence="3">The sequence shown here is derived from an EMBL/GenBank/DDBJ whole genome shotgun (WGS) entry which is preliminary data.</text>
</comment>
<gene>
    <name evidence="3" type="ORF">DB31_1024</name>
</gene>
<dbReference type="InterPro" id="IPR050570">
    <property type="entry name" value="Cell_wall_metabolism_enzyme"/>
</dbReference>
<dbReference type="InterPro" id="IPR011055">
    <property type="entry name" value="Dup_hybrid_motif"/>
</dbReference>
<dbReference type="Gene3D" id="2.70.70.10">
    <property type="entry name" value="Glucose Permease (Domain IIA)"/>
    <property type="match status" value="1"/>
</dbReference>
<dbReference type="SUPFAM" id="SSF51261">
    <property type="entry name" value="Duplicated hybrid motif"/>
    <property type="match status" value="1"/>
</dbReference>
<protein>
    <submittedName>
        <fullName evidence="3">Membrane protein</fullName>
    </submittedName>
</protein>
<evidence type="ECO:0000256" key="1">
    <source>
        <dbReference type="SAM" id="SignalP"/>
    </source>
</evidence>
<feature type="signal peptide" evidence="1">
    <location>
        <begin position="1"/>
        <end position="31"/>
    </location>
</feature>
<dbReference type="PANTHER" id="PTHR21666:SF270">
    <property type="entry name" value="MUREIN HYDROLASE ACTIVATOR ENVC"/>
    <property type="match status" value="1"/>
</dbReference>
<dbReference type="OrthoDB" id="9815245at2"/>
<dbReference type="Proteomes" id="UP000028725">
    <property type="component" value="Unassembled WGS sequence"/>
</dbReference>
<feature type="chain" id="PRO_5001799548" evidence="1">
    <location>
        <begin position="32"/>
        <end position="445"/>
    </location>
</feature>
<evidence type="ECO:0000313" key="3">
    <source>
        <dbReference type="EMBL" id="KFE66551.1"/>
    </source>
</evidence>
<organism evidence="3 4">
    <name type="scientific">Hyalangium minutum</name>
    <dbReference type="NCBI Taxonomy" id="394096"/>
    <lineage>
        <taxon>Bacteria</taxon>
        <taxon>Pseudomonadati</taxon>
        <taxon>Myxococcota</taxon>
        <taxon>Myxococcia</taxon>
        <taxon>Myxococcales</taxon>
        <taxon>Cystobacterineae</taxon>
        <taxon>Archangiaceae</taxon>
        <taxon>Hyalangium</taxon>
    </lineage>
</organism>
<reference evidence="3 4" key="1">
    <citation type="submission" date="2014-04" db="EMBL/GenBank/DDBJ databases">
        <title>Genome assembly of Hyalangium minutum DSM 14724.</title>
        <authorList>
            <person name="Sharma G."/>
            <person name="Subramanian S."/>
        </authorList>
    </citation>
    <scope>NUCLEOTIDE SEQUENCE [LARGE SCALE GENOMIC DNA]</scope>
    <source>
        <strain evidence="3 4">DSM 14724</strain>
    </source>
</reference>
<keyword evidence="4" id="KW-1185">Reference proteome</keyword>
<dbReference type="InterPro" id="IPR016047">
    <property type="entry name" value="M23ase_b-sheet_dom"/>
</dbReference>
<dbReference type="AlphaFoldDB" id="A0A085WFT8"/>
<dbReference type="EMBL" id="JMCB01000010">
    <property type="protein sequence ID" value="KFE66551.1"/>
    <property type="molecule type" value="Genomic_DNA"/>
</dbReference>